<dbReference type="Proteomes" id="UP000075806">
    <property type="component" value="Unassembled WGS sequence"/>
</dbReference>
<keyword evidence="4 8" id="KW-0406">Ion transport</keyword>
<dbReference type="GO" id="GO:0045259">
    <property type="term" value="C:proton-transporting ATP synthase complex"/>
    <property type="evidence" value="ECO:0007669"/>
    <property type="project" value="UniProtKB-KW"/>
</dbReference>
<evidence type="ECO:0000256" key="8">
    <source>
        <dbReference type="HAMAP-Rule" id="MF_01416"/>
    </source>
</evidence>
<dbReference type="PRINTS" id="PR00125">
    <property type="entry name" value="ATPASEDELTA"/>
</dbReference>
<evidence type="ECO:0000256" key="1">
    <source>
        <dbReference type="ARBA" id="ARBA00004370"/>
    </source>
</evidence>
<dbReference type="STRING" id="519424.AZF04_06760"/>
<proteinExistence type="inferred from homology"/>
<dbReference type="SUPFAM" id="SSF47928">
    <property type="entry name" value="N-terminal domain of the delta subunit of the F1F0-ATP synthase"/>
    <property type="match status" value="1"/>
</dbReference>
<dbReference type="InterPro" id="IPR000711">
    <property type="entry name" value="ATPase_OSCP/dsu"/>
</dbReference>
<comment type="caution">
    <text evidence="9">The sequence shown here is derived from an EMBL/GenBank/DDBJ whole genome shotgun (WGS) entry which is preliminary data.</text>
</comment>
<comment type="similarity">
    <text evidence="8">Belongs to the ATPase delta chain family.</text>
</comment>
<keyword evidence="8" id="KW-1003">Cell membrane</keyword>
<protein>
    <recommendedName>
        <fullName evidence="8">ATP synthase subunit delta</fullName>
    </recommendedName>
    <alternativeName>
        <fullName evidence="8">ATP synthase F(1) sector subunit delta</fullName>
    </alternativeName>
    <alternativeName>
        <fullName evidence="8">F-type ATPase subunit delta</fullName>
        <shortName evidence="8">F-ATPase subunit delta</shortName>
    </alternativeName>
</protein>
<comment type="subcellular location">
    <subcellularLocation>
        <location evidence="8">Cell membrane</location>
        <topology evidence="8">Peripheral membrane protein</topology>
    </subcellularLocation>
    <subcellularLocation>
        <location evidence="1">Membrane</location>
    </subcellularLocation>
</comment>
<keyword evidence="5 8" id="KW-0472">Membrane</keyword>
<dbReference type="Pfam" id="PF00213">
    <property type="entry name" value="OSCP"/>
    <property type="match status" value="1"/>
</dbReference>
<dbReference type="GO" id="GO:0005886">
    <property type="term" value="C:plasma membrane"/>
    <property type="evidence" value="ECO:0007669"/>
    <property type="project" value="UniProtKB-SubCell"/>
</dbReference>
<comment type="function">
    <text evidence="8">This protein is part of the stalk that links CF(0) to CF(1). It either transmits conformational changes from CF(0) to CF(1) or is implicated in proton conduction.</text>
</comment>
<comment type="function">
    <text evidence="8">F(1)F(0) ATP synthase produces ATP from ADP in the presence of a proton or sodium gradient. F-type ATPases consist of two structural domains, F(1) containing the extramembraneous catalytic core and F(0) containing the membrane proton channel, linked together by a central stalk and a peripheral stalk. During catalysis, ATP synthesis in the catalytic domain of F(1) is coupled via a rotary mechanism of the central stalk subunits to proton translocation.</text>
</comment>
<dbReference type="InterPro" id="IPR020781">
    <property type="entry name" value="ATPase_OSCP/d_CS"/>
</dbReference>
<dbReference type="EMBL" id="LTAO01000023">
    <property type="protein sequence ID" value="KYG29221.1"/>
    <property type="molecule type" value="Genomic_DNA"/>
</dbReference>
<evidence type="ECO:0000313" key="9">
    <source>
        <dbReference type="EMBL" id="KYG29221.1"/>
    </source>
</evidence>
<dbReference type="AlphaFoldDB" id="A0A161PIZ2"/>
<dbReference type="Gene3D" id="1.10.520.20">
    <property type="entry name" value="N-terminal domain of the delta subunit of the F1F0-ATP synthase"/>
    <property type="match status" value="1"/>
</dbReference>
<dbReference type="RefSeq" id="WP_045483314.1">
    <property type="nucleotide sequence ID" value="NZ_LTAO01000023.1"/>
</dbReference>
<name>A0A161PIZ2_9BACI</name>
<keyword evidence="2 8" id="KW-0813">Transport</keyword>
<evidence type="ECO:0000256" key="2">
    <source>
        <dbReference type="ARBA" id="ARBA00022448"/>
    </source>
</evidence>
<keyword evidence="3 8" id="KW-0375">Hydrogen ion transport</keyword>
<keyword evidence="7 8" id="KW-0066">ATP synthesis</keyword>
<evidence type="ECO:0000256" key="6">
    <source>
        <dbReference type="ARBA" id="ARBA00023196"/>
    </source>
</evidence>
<evidence type="ECO:0000256" key="5">
    <source>
        <dbReference type="ARBA" id="ARBA00023136"/>
    </source>
</evidence>
<reference evidence="9" key="1">
    <citation type="submission" date="2016-02" db="EMBL/GenBank/DDBJ databases">
        <title>Genome sequence of Bacillus trypoxylicola KCTC 13244(T).</title>
        <authorList>
            <person name="Jeong H."/>
            <person name="Park S.-H."/>
            <person name="Choi S.-K."/>
        </authorList>
    </citation>
    <scope>NUCLEOTIDE SEQUENCE [LARGE SCALE GENOMIC DNA]</scope>
    <source>
        <strain evidence="9">KCTC 13244</strain>
    </source>
</reference>
<evidence type="ECO:0000256" key="3">
    <source>
        <dbReference type="ARBA" id="ARBA00022781"/>
    </source>
</evidence>
<gene>
    <name evidence="8" type="primary">atpH</name>
    <name evidence="9" type="ORF">AZF04_06760</name>
</gene>
<evidence type="ECO:0000313" key="10">
    <source>
        <dbReference type="Proteomes" id="UP000075806"/>
    </source>
</evidence>
<evidence type="ECO:0000256" key="4">
    <source>
        <dbReference type="ARBA" id="ARBA00023065"/>
    </source>
</evidence>
<dbReference type="NCBIfam" id="NF004403">
    <property type="entry name" value="PRK05758.2-4"/>
    <property type="match status" value="1"/>
</dbReference>
<dbReference type="InterPro" id="IPR026015">
    <property type="entry name" value="ATP_synth_OSCP/delta_N_sf"/>
</dbReference>
<accession>A0A161PIZ2</accession>
<sequence>MSSSTVANRYAQALFQVSLKKGTLEQSIEELRAIKTVLKTTPEFSQFLSNPKISKEQKHSFIRTSFQSASQDVITTLLLLVDKKRLDILESMIEKFVSLSFEAQNIAEATVYSAKALTEQEQEQIAQVFASKVGKARLLINNVVNADLLGGFKIRIGDRIYDGSIKSQLDRLERQLVTGTR</sequence>
<dbReference type="OrthoDB" id="9802471at2"/>
<dbReference type="HAMAP" id="MF_01416">
    <property type="entry name" value="ATP_synth_delta_bact"/>
    <property type="match status" value="1"/>
</dbReference>
<dbReference type="PROSITE" id="PS00389">
    <property type="entry name" value="ATPASE_DELTA"/>
    <property type="match status" value="1"/>
</dbReference>
<dbReference type="PANTHER" id="PTHR11910">
    <property type="entry name" value="ATP SYNTHASE DELTA CHAIN"/>
    <property type="match status" value="1"/>
</dbReference>
<keyword evidence="6 8" id="KW-0139">CF(1)</keyword>
<organism evidence="9 10">
    <name type="scientific">Alkalihalobacillus trypoxylicola</name>
    <dbReference type="NCBI Taxonomy" id="519424"/>
    <lineage>
        <taxon>Bacteria</taxon>
        <taxon>Bacillati</taxon>
        <taxon>Bacillota</taxon>
        <taxon>Bacilli</taxon>
        <taxon>Bacillales</taxon>
        <taxon>Bacillaceae</taxon>
        <taxon>Alkalihalobacillus</taxon>
    </lineage>
</organism>
<evidence type="ECO:0000256" key="7">
    <source>
        <dbReference type="ARBA" id="ARBA00023310"/>
    </source>
</evidence>
<dbReference type="NCBIfam" id="TIGR01145">
    <property type="entry name" value="ATP_synt_delta"/>
    <property type="match status" value="1"/>
</dbReference>
<dbReference type="GO" id="GO:0046933">
    <property type="term" value="F:proton-transporting ATP synthase activity, rotational mechanism"/>
    <property type="evidence" value="ECO:0007669"/>
    <property type="project" value="UniProtKB-UniRule"/>
</dbReference>
<keyword evidence="10" id="KW-1185">Reference proteome</keyword>